<evidence type="ECO:0000313" key="4">
    <source>
        <dbReference type="Proteomes" id="UP000826254"/>
    </source>
</evidence>
<dbReference type="RefSeq" id="WP_222606665.1">
    <property type="nucleotide sequence ID" value="NZ_CP081958.1"/>
</dbReference>
<feature type="region of interest" description="Disordered" evidence="1">
    <location>
        <begin position="88"/>
        <end position="125"/>
    </location>
</feature>
<dbReference type="GO" id="GO:0008757">
    <property type="term" value="F:S-adenosylmethionine-dependent methyltransferase activity"/>
    <property type="evidence" value="ECO:0007669"/>
    <property type="project" value="InterPro"/>
</dbReference>
<accession>A0A8T8WAI2</accession>
<name>A0A8T8WAI2_9EURY</name>
<evidence type="ECO:0000313" key="3">
    <source>
        <dbReference type="EMBL" id="QZP36847.1"/>
    </source>
</evidence>
<dbReference type="GeneID" id="67178706"/>
<dbReference type="InterPro" id="IPR013216">
    <property type="entry name" value="Methyltransf_11"/>
</dbReference>
<dbReference type="PANTHER" id="PTHR43591">
    <property type="entry name" value="METHYLTRANSFERASE"/>
    <property type="match status" value="1"/>
</dbReference>
<evidence type="ECO:0000259" key="2">
    <source>
        <dbReference type="Pfam" id="PF08241"/>
    </source>
</evidence>
<feature type="compositionally biased region" description="Basic and acidic residues" evidence="1">
    <location>
        <begin position="88"/>
        <end position="107"/>
    </location>
</feature>
<feature type="domain" description="Methyltransferase type 11" evidence="2">
    <location>
        <begin position="54"/>
        <end position="165"/>
    </location>
</feature>
<dbReference type="Pfam" id="PF08241">
    <property type="entry name" value="Methyltransf_11"/>
    <property type="match status" value="1"/>
</dbReference>
<evidence type="ECO:0000256" key="1">
    <source>
        <dbReference type="SAM" id="MobiDB-lite"/>
    </source>
</evidence>
<dbReference type="GO" id="GO:0032259">
    <property type="term" value="P:methylation"/>
    <property type="evidence" value="ECO:0007669"/>
    <property type="project" value="UniProtKB-KW"/>
</dbReference>
<dbReference type="CDD" id="cd02440">
    <property type="entry name" value="AdoMet_MTases"/>
    <property type="match status" value="1"/>
</dbReference>
<dbReference type="InterPro" id="IPR029063">
    <property type="entry name" value="SAM-dependent_MTases_sf"/>
</dbReference>
<organism evidence="3 4">
    <name type="scientific">Halobaculum magnesiiphilum</name>
    <dbReference type="NCBI Taxonomy" id="1017351"/>
    <lineage>
        <taxon>Archaea</taxon>
        <taxon>Methanobacteriati</taxon>
        <taxon>Methanobacteriota</taxon>
        <taxon>Stenosarchaea group</taxon>
        <taxon>Halobacteria</taxon>
        <taxon>Halobacteriales</taxon>
        <taxon>Haloferacaceae</taxon>
        <taxon>Halobaculum</taxon>
    </lineage>
</organism>
<keyword evidence="3" id="KW-0808">Transferase</keyword>
<keyword evidence="4" id="KW-1185">Reference proteome</keyword>
<protein>
    <submittedName>
        <fullName evidence="3">Methyltransferase domain-containing protein</fullName>
    </submittedName>
</protein>
<dbReference type="Proteomes" id="UP000826254">
    <property type="component" value="Chromosome"/>
</dbReference>
<proteinExistence type="predicted"/>
<keyword evidence="3" id="KW-0489">Methyltransferase</keyword>
<reference evidence="3 4" key="1">
    <citation type="journal article" date="2021" name="Int. J. Syst. Evol. Microbiol.">
        <title>Halobaculum halophilum sp. nov. and Halobaculum salinum sp. nov., isolated from salt lake and saline soil.</title>
        <authorList>
            <person name="Cui H.L."/>
            <person name="Shi X.W."/>
            <person name="Yin X.M."/>
            <person name="Yang X.Y."/>
            <person name="Hou J."/>
            <person name="Zhu L."/>
        </authorList>
    </citation>
    <scope>NUCLEOTIDE SEQUENCE [LARGE SCALE GENOMIC DNA]</scope>
    <source>
        <strain evidence="3 4">NBRC 109044</strain>
    </source>
</reference>
<sequence length="244" mass="25883">MVPSRDRPDPSAPEFYTRIARAYDALARRGPFVATLRRALADALDPATNATVVEFGCGTGANRPYVEDRLGADGTYVGVDFAPGVLHVARERGRERERERDEGDRDGGSGTGAAGHFVRGDATRPPLRPDAVDACCGAFVVGMLPEPAAAVREWADLVGPGGRIALLDLARTTRSGWRALNPAFDLFVRAGSPPGTAKSLELSPATVQDERVAAAHRALREACADVEYRTLLGGFARVSAGTVE</sequence>
<gene>
    <name evidence="3" type="ORF">K6T50_11150</name>
</gene>
<dbReference type="Gene3D" id="3.40.50.150">
    <property type="entry name" value="Vaccinia Virus protein VP39"/>
    <property type="match status" value="1"/>
</dbReference>
<dbReference type="SUPFAM" id="SSF53335">
    <property type="entry name" value="S-adenosyl-L-methionine-dependent methyltransferases"/>
    <property type="match status" value="1"/>
</dbReference>
<dbReference type="KEGG" id="hmp:K6T50_11150"/>
<dbReference type="EMBL" id="CP081958">
    <property type="protein sequence ID" value="QZP36847.1"/>
    <property type="molecule type" value="Genomic_DNA"/>
</dbReference>
<dbReference type="AlphaFoldDB" id="A0A8T8WAI2"/>